<dbReference type="Pfam" id="PF02535">
    <property type="entry name" value="Zip"/>
    <property type="match status" value="1"/>
</dbReference>
<keyword evidence="5" id="KW-1003">Cell membrane</keyword>
<evidence type="ECO:0000256" key="17">
    <source>
        <dbReference type="ARBA" id="ARBA00039394"/>
    </source>
</evidence>
<evidence type="ECO:0000256" key="10">
    <source>
        <dbReference type="ARBA" id="ARBA00022833"/>
    </source>
</evidence>
<keyword evidence="15 22" id="KW-0472">Membrane</keyword>
<comment type="caution">
    <text evidence="26">The sequence shown here is derived from an EMBL/GenBank/DDBJ whole genome shotgun (WGS) entry which is preliminary data.</text>
</comment>
<dbReference type="GO" id="GO:0016324">
    <property type="term" value="C:apical plasma membrane"/>
    <property type="evidence" value="ECO:0007669"/>
    <property type="project" value="UniProtKB-SubCell"/>
</dbReference>
<feature type="region of interest" description="Disordered" evidence="21">
    <location>
        <begin position="237"/>
        <end position="277"/>
    </location>
</feature>
<evidence type="ECO:0000256" key="8">
    <source>
        <dbReference type="ARBA" id="ARBA00022729"/>
    </source>
</evidence>
<keyword evidence="11" id="KW-0832">Ubl conjugation</keyword>
<dbReference type="GO" id="GO:0005385">
    <property type="term" value="F:zinc ion transmembrane transporter activity"/>
    <property type="evidence" value="ECO:0007669"/>
    <property type="project" value="TreeGrafter"/>
</dbReference>
<reference evidence="26" key="1">
    <citation type="submission" date="2023-06" db="EMBL/GenBank/DDBJ databases">
        <title>Reference genome for the Northern bat (Eptesicus nilssonii), a most northern bat species.</title>
        <authorList>
            <person name="Laine V.N."/>
            <person name="Pulliainen A.T."/>
            <person name="Lilley T.M."/>
        </authorList>
    </citation>
    <scope>NUCLEOTIDE SEQUENCE</scope>
    <source>
        <strain evidence="26">BLF_Eptnil</strain>
        <tissue evidence="26">Kidney</tissue>
    </source>
</reference>
<evidence type="ECO:0000313" key="26">
    <source>
        <dbReference type="EMBL" id="KAK1331790.1"/>
    </source>
</evidence>
<feature type="transmembrane region" description="Helical" evidence="22">
    <location>
        <begin position="374"/>
        <end position="394"/>
    </location>
</feature>
<comment type="function">
    <text evidence="20">Selective transporter that mediates the uptake of Zn(2+). Plays an essential role for dietary zinc uptake from small intestine. The Zn(2+) uniporter activity is regulated by zinc availability. Also exhibits polyspecific binding and transport of Cu(2+), Cd(2+) and possibly Ni(2+) but at higher concentrations.</text>
</comment>
<sequence length="763" mass="80660">MAVRTPQRPGLLLTVLVVTVAAAPPAHLLTSRSSAQGALDRVALGGLLNRLAARVHCSSGPCGKCLSVEDLLALGQPEGPRPTPVSVLEPEHIPRLSAAAALYLSDPEGTCEDIRAGRWASQADRLLALLEGPEALVPGLSRLLRRIQVRTTGLPSAEEACVDLPWLLDQAVGAGAPGSPGPVLAALLDHVQNGSCIHALPSPQYFVDFVFRQHRGDTPNITLDELAALMQHLGVGGTAVSHGDHGDDHHHHHDHHDHHDHHLRKRAPLAPPNSSSSSVWDTVCLNARDVMAVYGLPEQTGVSPEAWALLSPALLQQQLSGACGPQPSHPVQDQLSQAEKYLYGSLATLLICLASVCGLLLLICSACSRATHYVIQTFLGLAVGALTGDAFLHLTPKVLGLHQHGGHSELGGDDHEDHGAQPIWRLLVALGGLYTFFLFEKLCDLLMPQDPEDLKEEPCSHGGRRGSHGHGHGHSHSMSLQLAPRELHQPKQPHESSRADLVEESPELSAGPRRLSPELRLLPYMITLGDGLHNFADGLALGAAFSSSWKTGVATSLAVFCHEVPHELGDFAALLHAGLSAPRALLLNLVSALTAFVGLYVALAVGVGEESESWILAVAIGLFLYVALCDMHSGPEALAALPAAQRGPAGRLGHPAAAVAVRGPHRPLTPPPHAPAPRLAPGPRPRAVSAPWAYGWVPGAPQAFEKPPSPCPSNLVLIKTLLARPLWLGGSSWTYEPGGHGSIPSQCTCLGCERHPVQEAADP</sequence>
<keyword evidence="9" id="KW-0967">Endosome</keyword>
<evidence type="ECO:0000256" key="18">
    <source>
        <dbReference type="ARBA" id="ARBA00041703"/>
    </source>
</evidence>
<organism evidence="26 27">
    <name type="scientific">Cnephaeus nilssonii</name>
    <name type="common">Northern bat</name>
    <name type="synonym">Eptesicus nilssonii</name>
    <dbReference type="NCBI Taxonomy" id="3371016"/>
    <lineage>
        <taxon>Eukaryota</taxon>
        <taxon>Metazoa</taxon>
        <taxon>Chordata</taxon>
        <taxon>Craniata</taxon>
        <taxon>Vertebrata</taxon>
        <taxon>Euteleostomi</taxon>
        <taxon>Mammalia</taxon>
        <taxon>Eutheria</taxon>
        <taxon>Laurasiatheria</taxon>
        <taxon>Chiroptera</taxon>
        <taxon>Yangochiroptera</taxon>
        <taxon>Vespertilionidae</taxon>
        <taxon>Cnephaeus</taxon>
    </lineage>
</organism>
<name>A0AA40HJA6_CNENI</name>
<keyword evidence="13 22" id="KW-1133">Transmembrane helix</keyword>
<comment type="subcellular location">
    <subcellularLocation>
        <location evidence="2">Apical cell membrane</location>
        <topology evidence="2">Multi-pass membrane protein</topology>
    </subcellularLocation>
    <subcellularLocation>
        <location evidence="1">Recycling endosome membrane</location>
        <topology evidence="1">Multi-pass membrane protein</topology>
    </subcellularLocation>
</comment>
<evidence type="ECO:0000256" key="3">
    <source>
        <dbReference type="ARBA" id="ARBA00006939"/>
    </source>
</evidence>
<evidence type="ECO:0000259" key="25">
    <source>
        <dbReference type="Pfam" id="PF21116"/>
    </source>
</evidence>
<keyword evidence="6 22" id="KW-0812">Transmembrane</keyword>
<dbReference type="EMBL" id="JAULJE010000019">
    <property type="protein sequence ID" value="KAK1331790.1"/>
    <property type="molecule type" value="Genomic_DNA"/>
</dbReference>
<keyword evidence="4" id="KW-0813">Transport</keyword>
<dbReference type="InterPro" id="IPR049406">
    <property type="entry name" value="ZIP4_12_EF-hand"/>
</dbReference>
<dbReference type="InterPro" id="IPR041137">
    <property type="entry name" value="ZIP4_N"/>
</dbReference>
<dbReference type="InterPro" id="IPR003689">
    <property type="entry name" value="ZIP"/>
</dbReference>
<accession>A0AA40HJA6</accession>
<comment type="similarity">
    <text evidence="3">Belongs to the ZIP transporter (TC 2.A.5) family.</text>
</comment>
<dbReference type="GO" id="GO:0071578">
    <property type="term" value="P:zinc ion import across plasma membrane"/>
    <property type="evidence" value="ECO:0007669"/>
    <property type="project" value="TreeGrafter"/>
</dbReference>
<dbReference type="Proteomes" id="UP001177744">
    <property type="component" value="Unassembled WGS sequence"/>
</dbReference>
<keyword evidence="8 23" id="KW-0732">Signal</keyword>
<evidence type="ECO:0000256" key="22">
    <source>
        <dbReference type="SAM" id="Phobius"/>
    </source>
</evidence>
<gene>
    <name evidence="26" type="ORF">QTO34_007466</name>
</gene>
<feature type="compositionally biased region" description="Basic residues" evidence="21">
    <location>
        <begin position="462"/>
        <end position="475"/>
    </location>
</feature>
<dbReference type="InterPro" id="IPR050799">
    <property type="entry name" value="ZIP_Transporter"/>
</dbReference>
<feature type="transmembrane region" description="Helical" evidence="22">
    <location>
        <begin position="341"/>
        <end position="362"/>
    </location>
</feature>
<evidence type="ECO:0000256" key="19">
    <source>
        <dbReference type="ARBA" id="ARBA00042777"/>
    </source>
</evidence>
<feature type="domain" description="Zinc transporter ZIP4/12 EF-hand" evidence="25">
    <location>
        <begin position="203"/>
        <end position="322"/>
    </location>
</feature>
<keyword evidence="27" id="KW-1185">Reference proteome</keyword>
<evidence type="ECO:0000256" key="5">
    <source>
        <dbReference type="ARBA" id="ARBA00022475"/>
    </source>
</evidence>
<evidence type="ECO:0000259" key="24">
    <source>
        <dbReference type="Pfam" id="PF18292"/>
    </source>
</evidence>
<dbReference type="PANTHER" id="PTHR12191:SF21">
    <property type="entry name" value="ZINC TRANSPORTER ZIP4"/>
    <property type="match status" value="1"/>
</dbReference>
<evidence type="ECO:0000256" key="21">
    <source>
        <dbReference type="SAM" id="MobiDB-lite"/>
    </source>
</evidence>
<evidence type="ECO:0000256" key="6">
    <source>
        <dbReference type="ARBA" id="ARBA00022692"/>
    </source>
</evidence>
<keyword evidence="7" id="KW-0479">Metal-binding</keyword>
<evidence type="ECO:0000256" key="15">
    <source>
        <dbReference type="ARBA" id="ARBA00023136"/>
    </source>
</evidence>
<comment type="catalytic activity">
    <reaction evidence="16">
        <text>Zn(2+)(in) = Zn(2+)(out)</text>
        <dbReference type="Rhea" id="RHEA:29351"/>
        <dbReference type="ChEBI" id="CHEBI:29105"/>
    </reaction>
</comment>
<feature type="transmembrane region" description="Helical" evidence="22">
    <location>
        <begin position="422"/>
        <end position="439"/>
    </location>
</feature>
<feature type="compositionally biased region" description="Basic and acidic residues" evidence="21">
    <location>
        <begin position="485"/>
        <end position="501"/>
    </location>
</feature>
<dbReference type="Pfam" id="PF18292">
    <property type="entry name" value="ZIP4_domain"/>
    <property type="match status" value="1"/>
</dbReference>
<evidence type="ECO:0000256" key="11">
    <source>
        <dbReference type="ARBA" id="ARBA00022843"/>
    </source>
</evidence>
<evidence type="ECO:0000256" key="14">
    <source>
        <dbReference type="ARBA" id="ARBA00023065"/>
    </source>
</evidence>
<dbReference type="GO" id="GO:0046872">
    <property type="term" value="F:metal ion binding"/>
    <property type="evidence" value="ECO:0007669"/>
    <property type="project" value="UniProtKB-KW"/>
</dbReference>
<feature type="transmembrane region" description="Helical" evidence="22">
    <location>
        <begin position="613"/>
        <end position="631"/>
    </location>
</feature>
<dbReference type="GO" id="GO:0140410">
    <property type="term" value="F:monoatomic cation:bicarbonate symporter activity"/>
    <property type="evidence" value="ECO:0007669"/>
    <property type="project" value="TreeGrafter"/>
</dbReference>
<evidence type="ECO:0000256" key="4">
    <source>
        <dbReference type="ARBA" id="ARBA00022448"/>
    </source>
</evidence>
<feature type="signal peptide" evidence="23">
    <location>
        <begin position="1"/>
        <end position="22"/>
    </location>
</feature>
<evidence type="ECO:0000256" key="20">
    <source>
        <dbReference type="ARBA" id="ARBA00055808"/>
    </source>
</evidence>
<dbReference type="AlphaFoldDB" id="A0AA40HJA6"/>
<feature type="compositionally biased region" description="Pro residues" evidence="21">
    <location>
        <begin position="667"/>
        <end position="683"/>
    </location>
</feature>
<evidence type="ECO:0000256" key="1">
    <source>
        <dbReference type="ARBA" id="ARBA00004195"/>
    </source>
</evidence>
<dbReference type="Pfam" id="PF21116">
    <property type="entry name" value="EF-hand_Zip"/>
    <property type="match status" value="1"/>
</dbReference>
<feature type="chain" id="PRO_5041229378" description="Zinc transporter ZIP4" evidence="23">
    <location>
        <begin position="23"/>
        <end position="763"/>
    </location>
</feature>
<feature type="transmembrane region" description="Helical" evidence="22">
    <location>
        <begin position="585"/>
        <end position="607"/>
    </location>
</feature>
<keyword evidence="12" id="KW-0864">Zinc transport</keyword>
<evidence type="ECO:0000256" key="9">
    <source>
        <dbReference type="ARBA" id="ARBA00022753"/>
    </source>
</evidence>
<feature type="region of interest" description="Disordered" evidence="21">
    <location>
        <begin position="453"/>
        <end position="512"/>
    </location>
</feature>
<dbReference type="GO" id="GO:0030003">
    <property type="term" value="P:intracellular monoatomic cation homeostasis"/>
    <property type="evidence" value="ECO:0007669"/>
    <property type="project" value="TreeGrafter"/>
</dbReference>
<evidence type="ECO:0000256" key="12">
    <source>
        <dbReference type="ARBA" id="ARBA00022906"/>
    </source>
</evidence>
<protein>
    <recommendedName>
        <fullName evidence="17">Zinc transporter ZIP4</fullName>
    </recommendedName>
    <alternativeName>
        <fullName evidence="19">Solute carrier family 39 member 4</fullName>
    </alternativeName>
    <alternativeName>
        <fullName evidence="18">Zrt- and Irt-like protein 4</fullName>
    </alternativeName>
</protein>
<evidence type="ECO:0000256" key="23">
    <source>
        <dbReference type="SAM" id="SignalP"/>
    </source>
</evidence>
<evidence type="ECO:0000256" key="16">
    <source>
        <dbReference type="ARBA" id="ARBA00034634"/>
    </source>
</evidence>
<feature type="compositionally biased region" description="Basic residues" evidence="21">
    <location>
        <begin position="250"/>
        <end position="267"/>
    </location>
</feature>
<evidence type="ECO:0000256" key="2">
    <source>
        <dbReference type="ARBA" id="ARBA00004424"/>
    </source>
</evidence>
<evidence type="ECO:0000256" key="7">
    <source>
        <dbReference type="ARBA" id="ARBA00022723"/>
    </source>
</evidence>
<keyword evidence="10" id="KW-0862">Zinc</keyword>
<evidence type="ECO:0000256" key="13">
    <source>
        <dbReference type="ARBA" id="ARBA00022989"/>
    </source>
</evidence>
<dbReference type="PANTHER" id="PTHR12191">
    <property type="entry name" value="SOLUTE CARRIER FAMILY 39"/>
    <property type="match status" value="1"/>
</dbReference>
<dbReference type="GO" id="GO:0055038">
    <property type="term" value="C:recycling endosome membrane"/>
    <property type="evidence" value="ECO:0007669"/>
    <property type="project" value="UniProtKB-SubCell"/>
</dbReference>
<evidence type="ECO:0000313" key="27">
    <source>
        <dbReference type="Proteomes" id="UP001177744"/>
    </source>
</evidence>
<proteinExistence type="inferred from homology"/>
<feature type="domain" description="Zinc transporter ZIP4 N-terminal" evidence="24">
    <location>
        <begin position="47"/>
        <end position="197"/>
    </location>
</feature>
<keyword evidence="14" id="KW-0406">Ion transport</keyword>
<feature type="region of interest" description="Disordered" evidence="21">
    <location>
        <begin position="662"/>
        <end position="683"/>
    </location>
</feature>